<dbReference type="RefSeq" id="WP_184614731.1">
    <property type="nucleotide sequence ID" value="NZ_BOOS01000077.1"/>
</dbReference>
<organism evidence="3 4">
    <name type="scientific">Sphaerisporangium krabiense</name>
    <dbReference type="NCBI Taxonomy" id="763782"/>
    <lineage>
        <taxon>Bacteria</taxon>
        <taxon>Bacillati</taxon>
        <taxon>Actinomycetota</taxon>
        <taxon>Actinomycetes</taxon>
        <taxon>Streptosporangiales</taxon>
        <taxon>Streptosporangiaceae</taxon>
        <taxon>Sphaerisporangium</taxon>
    </lineage>
</organism>
<evidence type="ECO:0000256" key="1">
    <source>
        <dbReference type="SAM" id="Phobius"/>
    </source>
</evidence>
<dbReference type="InterPro" id="IPR011335">
    <property type="entry name" value="Restrct_endonuc-II-like"/>
</dbReference>
<evidence type="ECO:0000313" key="3">
    <source>
        <dbReference type="EMBL" id="MBB5629564.1"/>
    </source>
</evidence>
<dbReference type="GO" id="GO:0003677">
    <property type="term" value="F:DNA binding"/>
    <property type="evidence" value="ECO:0007669"/>
    <property type="project" value="InterPro"/>
</dbReference>
<keyword evidence="1" id="KW-0812">Transmembrane</keyword>
<comment type="caution">
    <text evidence="3">The sequence shown here is derived from an EMBL/GenBank/DDBJ whole genome shotgun (WGS) entry which is preliminary data.</text>
</comment>
<proteinExistence type="predicted"/>
<sequence>MNTPDIPSPSGSPARRVAIRTVKILGVLAGVAGALWSVVVVVRLVVAFVVAYHVVILIVVAVAGLLAVAWGITKEVQRHRAAVLEEQIRDRARWELVDAMSGPAFEDFVADLLRRDGRRDVCRIGRSHDRGVDIVARGEDGAKIAVQCKRQVGRVGADRVRNLIGAVNGATYRDHRAVLVTSSTFTRPAFQEAEGMVLLVDRHALGRWMKGERLKV</sequence>
<dbReference type="GO" id="GO:0015666">
    <property type="term" value="F:restriction endodeoxyribonuclease activity"/>
    <property type="evidence" value="ECO:0007669"/>
    <property type="project" value="TreeGrafter"/>
</dbReference>
<feature type="transmembrane region" description="Helical" evidence="1">
    <location>
        <begin position="24"/>
        <end position="46"/>
    </location>
</feature>
<evidence type="ECO:0000313" key="4">
    <source>
        <dbReference type="Proteomes" id="UP000588112"/>
    </source>
</evidence>
<feature type="domain" description="Restriction endonuclease type IV Mrr" evidence="2">
    <location>
        <begin position="98"/>
        <end position="209"/>
    </location>
</feature>
<name>A0A7W8Z8R7_9ACTN</name>
<dbReference type="EMBL" id="JACHBR010000001">
    <property type="protein sequence ID" value="MBB5629564.1"/>
    <property type="molecule type" value="Genomic_DNA"/>
</dbReference>
<dbReference type="Pfam" id="PF04471">
    <property type="entry name" value="Mrr_cat"/>
    <property type="match status" value="1"/>
</dbReference>
<dbReference type="GO" id="GO:0009307">
    <property type="term" value="P:DNA restriction-modification system"/>
    <property type="evidence" value="ECO:0007669"/>
    <property type="project" value="InterPro"/>
</dbReference>
<dbReference type="PANTHER" id="PTHR30015">
    <property type="entry name" value="MRR RESTRICTION SYSTEM PROTEIN"/>
    <property type="match status" value="1"/>
</dbReference>
<keyword evidence="4" id="KW-1185">Reference proteome</keyword>
<reference evidence="3 4" key="1">
    <citation type="submission" date="2020-08" db="EMBL/GenBank/DDBJ databases">
        <title>Sequencing the genomes of 1000 actinobacteria strains.</title>
        <authorList>
            <person name="Klenk H.-P."/>
        </authorList>
    </citation>
    <scope>NUCLEOTIDE SEQUENCE [LARGE SCALE GENOMIC DNA]</scope>
    <source>
        <strain evidence="3 4">DSM 45790</strain>
    </source>
</reference>
<protein>
    <submittedName>
        <fullName evidence="3">Restriction system protein</fullName>
    </submittedName>
</protein>
<dbReference type="AlphaFoldDB" id="A0A7W8Z8R7"/>
<gene>
    <name evidence="3" type="ORF">BJ981_005263</name>
</gene>
<dbReference type="InterPro" id="IPR007560">
    <property type="entry name" value="Restrct_endonuc_IV_Mrr"/>
</dbReference>
<keyword evidence="1" id="KW-1133">Transmembrane helix</keyword>
<dbReference type="Gene3D" id="3.40.1350.10">
    <property type="match status" value="1"/>
</dbReference>
<evidence type="ECO:0000259" key="2">
    <source>
        <dbReference type="Pfam" id="PF04471"/>
    </source>
</evidence>
<dbReference type="PANTHER" id="PTHR30015:SF6">
    <property type="entry name" value="SLL1429 PROTEIN"/>
    <property type="match status" value="1"/>
</dbReference>
<dbReference type="InterPro" id="IPR052906">
    <property type="entry name" value="Type_IV_Methyl-Rstrct_Enzyme"/>
</dbReference>
<feature type="transmembrane region" description="Helical" evidence="1">
    <location>
        <begin position="52"/>
        <end position="72"/>
    </location>
</feature>
<dbReference type="InterPro" id="IPR011856">
    <property type="entry name" value="tRNA_endonuc-like_dom_sf"/>
</dbReference>
<keyword evidence="1" id="KW-0472">Membrane</keyword>
<accession>A0A7W8Z8R7</accession>
<dbReference type="Proteomes" id="UP000588112">
    <property type="component" value="Unassembled WGS sequence"/>
</dbReference>
<dbReference type="SUPFAM" id="SSF52980">
    <property type="entry name" value="Restriction endonuclease-like"/>
    <property type="match status" value="1"/>
</dbReference>